<organism evidence="1 2">
    <name type="scientific">Aspergillus brunneoviolaceus CBS 621.78</name>
    <dbReference type="NCBI Taxonomy" id="1450534"/>
    <lineage>
        <taxon>Eukaryota</taxon>
        <taxon>Fungi</taxon>
        <taxon>Dikarya</taxon>
        <taxon>Ascomycota</taxon>
        <taxon>Pezizomycotina</taxon>
        <taxon>Eurotiomycetes</taxon>
        <taxon>Eurotiomycetidae</taxon>
        <taxon>Eurotiales</taxon>
        <taxon>Aspergillaceae</taxon>
        <taxon>Aspergillus</taxon>
        <taxon>Aspergillus subgen. Circumdati</taxon>
    </lineage>
</organism>
<reference evidence="1" key="1">
    <citation type="submission" date="2018-02" db="EMBL/GenBank/DDBJ databases">
        <title>The genomes of Aspergillus section Nigri reveals drivers in fungal speciation.</title>
        <authorList>
            <consortium name="DOE Joint Genome Institute"/>
            <person name="Vesth T.C."/>
            <person name="Nybo J."/>
            <person name="Theobald S."/>
            <person name="Brandl J."/>
            <person name="Frisvad J.C."/>
            <person name="Nielsen K.F."/>
            <person name="Lyhne E.K."/>
            <person name="Kogle M.E."/>
            <person name="Kuo A."/>
            <person name="Riley R."/>
            <person name="Clum A."/>
            <person name="Nolan M."/>
            <person name="Lipzen A."/>
            <person name="Salamov A."/>
            <person name="Henrissat B."/>
            <person name="Wiebenga A."/>
            <person name="De vries R.P."/>
            <person name="Grigoriev I.V."/>
            <person name="Mortensen U.H."/>
            <person name="Andersen M.R."/>
            <person name="Baker S.E."/>
        </authorList>
    </citation>
    <scope>NUCLEOTIDE SEQUENCE</scope>
    <source>
        <strain evidence="1">CBS 621.78</strain>
    </source>
</reference>
<dbReference type="Proteomes" id="UP000249057">
    <property type="component" value="Unassembled WGS sequence"/>
</dbReference>
<gene>
    <name evidence="1" type="ORF">BO95DRAFT_494325</name>
</gene>
<sequence>METPEDHGYLLLATYLFHCEDHYAILYIQAQIYFPPRFSDIWEEADLLDLLPSSVCNHHIHQQLRAIHEQLQEGEVVLASCRRSFTLNNNLCTRCDSTYPAGKMF</sequence>
<keyword evidence="2" id="KW-1185">Reference proteome</keyword>
<name>A0ACD1GBH8_9EURO</name>
<dbReference type="EMBL" id="KZ825335">
    <property type="protein sequence ID" value="RAH46631.1"/>
    <property type="molecule type" value="Genomic_DNA"/>
</dbReference>
<evidence type="ECO:0000313" key="2">
    <source>
        <dbReference type="Proteomes" id="UP000249057"/>
    </source>
</evidence>
<protein>
    <submittedName>
        <fullName evidence="1">Uncharacterized protein</fullName>
    </submittedName>
</protein>
<accession>A0ACD1GBH8</accession>
<proteinExistence type="predicted"/>
<evidence type="ECO:0000313" key="1">
    <source>
        <dbReference type="EMBL" id="RAH46631.1"/>
    </source>
</evidence>